<feature type="signal peptide" evidence="2">
    <location>
        <begin position="1"/>
        <end position="21"/>
    </location>
</feature>
<dbReference type="EMBL" id="JAHKRT010000001">
    <property type="protein sequence ID" value="MBU3076303.1"/>
    <property type="molecule type" value="Genomic_DNA"/>
</dbReference>
<name>A0ABS6BDC0_9SPHN</name>
<feature type="region of interest" description="Disordered" evidence="1">
    <location>
        <begin position="23"/>
        <end position="99"/>
    </location>
</feature>
<feature type="compositionally biased region" description="Polar residues" evidence="1">
    <location>
        <begin position="34"/>
        <end position="53"/>
    </location>
</feature>
<sequence>MPRHMLLIGAGLIATAMSAPAFSQTAPQAPGGTTYPTRPGDTSMSGSAATSADQPMAPDTSGTRITADGNRSPDPNNANGPVAASDPKAKTGKSKQKPQ</sequence>
<accession>A0ABS6BDC0</accession>
<feature type="compositionally biased region" description="Basic residues" evidence="1">
    <location>
        <begin position="90"/>
        <end position="99"/>
    </location>
</feature>
<gene>
    <name evidence="3" type="ORF">KOF26_00365</name>
</gene>
<keyword evidence="4" id="KW-1185">Reference proteome</keyword>
<evidence type="ECO:0000256" key="2">
    <source>
        <dbReference type="SAM" id="SignalP"/>
    </source>
</evidence>
<keyword evidence="2" id="KW-0732">Signal</keyword>
<proteinExistence type="predicted"/>
<dbReference type="RefSeq" id="WP_216318253.1">
    <property type="nucleotide sequence ID" value="NZ_JAHKRT010000001.1"/>
</dbReference>
<feature type="chain" id="PRO_5046544360" evidence="2">
    <location>
        <begin position="22"/>
        <end position="99"/>
    </location>
</feature>
<organism evidence="3 4">
    <name type="scientific">Sphingomonas quercus</name>
    <dbReference type="NCBI Taxonomy" id="2842451"/>
    <lineage>
        <taxon>Bacteria</taxon>
        <taxon>Pseudomonadati</taxon>
        <taxon>Pseudomonadota</taxon>
        <taxon>Alphaproteobacteria</taxon>
        <taxon>Sphingomonadales</taxon>
        <taxon>Sphingomonadaceae</taxon>
        <taxon>Sphingomonas</taxon>
    </lineage>
</organism>
<protein>
    <submittedName>
        <fullName evidence="3">Uncharacterized protein</fullName>
    </submittedName>
</protein>
<dbReference type="Proteomes" id="UP000776276">
    <property type="component" value="Unassembled WGS sequence"/>
</dbReference>
<evidence type="ECO:0000256" key="1">
    <source>
        <dbReference type="SAM" id="MobiDB-lite"/>
    </source>
</evidence>
<evidence type="ECO:0000313" key="3">
    <source>
        <dbReference type="EMBL" id="MBU3076303.1"/>
    </source>
</evidence>
<comment type="caution">
    <text evidence="3">The sequence shown here is derived from an EMBL/GenBank/DDBJ whole genome shotgun (WGS) entry which is preliminary data.</text>
</comment>
<evidence type="ECO:0000313" key="4">
    <source>
        <dbReference type="Proteomes" id="UP000776276"/>
    </source>
</evidence>
<reference evidence="3 4" key="1">
    <citation type="submission" date="2021-06" db="EMBL/GenBank/DDBJ databases">
        <title>Sphingomonas sp. XMGL2, whole genome shotgun sequencing project.</title>
        <authorList>
            <person name="Zhao G."/>
            <person name="Shen L."/>
        </authorList>
    </citation>
    <scope>NUCLEOTIDE SEQUENCE [LARGE SCALE GENOMIC DNA]</scope>
    <source>
        <strain evidence="3 4">XMGL2</strain>
    </source>
</reference>